<dbReference type="Pfam" id="PF13692">
    <property type="entry name" value="Glyco_trans_1_4"/>
    <property type="match status" value="1"/>
</dbReference>
<proteinExistence type="predicted"/>
<dbReference type="SUPFAM" id="SSF53756">
    <property type="entry name" value="UDP-Glycosyltransferase/glycogen phosphorylase"/>
    <property type="match status" value="1"/>
</dbReference>
<reference evidence="1 2" key="2">
    <citation type="submission" date="2019-09" db="EMBL/GenBank/DDBJ databases">
        <authorList>
            <person name="Jin C."/>
        </authorList>
    </citation>
    <scope>NUCLEOTIDE SEQUENCE [LARGE SCALE GENOMIC DNA]</scope>
    <source>
        <strain evidence="1 2">BN130099</strain>
    </source>
</reference>
<dbReference type="EMBL" id="VUJV01000003">
    <property type="protein sequence ID" value="KAA1418474.1"/>
    <property type="molecule type" value="Genomic_DNA"/>
</dbReference>
<protein>
    <submittedName>
        <fullName evidence="1">Glycosyltransferase</fullName>
    </submittedName>
</protein>
<keyword evidence="1" id="KW-0808">Transferase</keyword>
<name>A0A5B1LDU8_9ACTN</name>
<dbReference type="Gene3D" id="3.40.50.2000">
    <property type="entry name" value="Glycogen Phosphorylase B"/>
    <property type="match status" value="1"/>
</dbReference>
<organism evidence="1 2">
    <name type="scientific">Nocardioides humilatus</name>
    <dbReference type="NCBI Taxonomy" id="2607660"/>
    <lineage>
        <taxon>Bacteria</taxon>
        <taxon>Bacillati</taxon>
        <taxon>Actinomycetota</taxon>
        <taxon>Actinomycetes</taxon>
        <taxon>Propionibacteriales</taxon>
        <taxon>Nocardioidaceae</taxon>
        <taxon>Nocardioides</taxon>
    </lineage>
</organism>
<comment type="caution">
    <text evidence="1">The sequence shown here is derived from an EMBL/GenBank/DDBJ whole genome shotgun (WGS) entry which is preliminary data.</text>
</comment>
<dbReference type="AlphaFoldDB" id="A0A5B1LDU8"/>
<gene>
    <name evidence="1" type="ORF">F0U44_08140</name>
</gene>
<evidence type="ECO:0000313" key="1">
    <source>
        <dbReference type="EMBL" id="KAA1418474.1"/>
    </source>
</evidence>
<evidence type="ECO:0000313" key="2">
    <source>
        <dbReference type="Proteomes" id="UP000325003"/>
    </source>
</evidence>
<keyword evidence="2" id="KW-1185">Reference proteome</keyword>
<dbReference type="GO" id="GO:0016740">
    <property type="term" value="F:transferase activity"/>
    <property type="evidence" value="ECO:0007669"/>
    <property type="project" value="UniProtKB-KW"/>
</dbReference>
<reference evidence="1 2" key="1">
    <citation type="submission" date="2019-09" db="EMBL/GenBank/DDBJ databases">
        <title>Nocardioides panacisoli sp. nov., isolated from the soil of a ginseng field.</title>
        <authorList>
            <person name="Cho C."/>
        </authorList>
    </citation>
    <scope>NUCLEOTIDE SEQUENCE [LARGE SCALE GENOMIC DNA]</scope>
    <source>
        <strain evidence="1 2">BN130099</strain>
    </source>
</reference>
<dbReference type="Proteomes" id="UP000325003">
    <property type="component" value="Unassembled WGS sequence"/>
</dbReference>
<sequence length="184" mass="18844">MDLSREESAVSTTVDPRRYGSYLLAVGGIAPELGSIELLEAYAAMLQERRALAGVRLVVAGWRADVPTDYGAEFVERAWELGVSPVVLGDVSDADLSRLIAAAAGFVHLPSSADHCAAALEALASGVPVVARDLPGLRAVLADVVAYGDTVLSIADAMVDVLTVPPEPASGIALAAARASAHGA</sequence>
<accession>A0A5B1LDU8</accession>